<reference evidence="3" key="1">
    <citation type="submission" date="2022-04" db="EMBL/GenBank/DDBJ databases">
        <title>Desulfatitalea alkaliphila sp. nov., a novel anaerobic sulfate-reducing bacterium isolated from terrestrial mud volcano, Taman Peninsula, Russia.</title>
        <authorList>
            <person name="Khomyakova M.A."/>
            <person name="Merkel A.Y."/>
            <person name="Slobodkin A.I."/>
        </authorList>
    </citation>
    <scope>NUCLEOTIDE SEQUENCE</scope>
    <source>
        <strain evidence="3">M08but</strain>
    </source>
</reference>
<feature type="region of interest" description="Disordered" evidence="1">
    <location>
        <begin position="43"/>
        <end position="68"/>
    </location>
</feature>
<accession>A0AA41RAH1</accession>
<dbReference type="Pfam" id="PF19527">
    <property type="entry name" value="DUF6055"/>
    <property type="match status" value="1"/>
</dbReference>
<evidence type="ECO:0000313" key="3">
    <source>
        <dbReference type="EMBL" id="MCJ8501623.1"/>
    </source>
</evidence>
<keyword evidence="4" id="KW-1185">Reference proteome</keyword>
<protein>
    <submittedName>
        <fullName evidence="3">DUF6055 domain-containing protein</fullName>
    </submittedName>
</protein>
<gene>
    <name evidence="3" type="ORF">MRX98_13655</name>
</gene>
<feature type="compositionally biased region" description="Gly residues" evidence="1">
    <location>
        <begin position="43"/>
        <end position="56"/>
    </location>
</feature>
<dbReference type="Gene3D" id="2.60.120.260">
    <property type="entry name" value="Galactose-binding domain-like"/>
    <property type="match status" value="1"/>
</dbReference>
<sequence length="640" mass="70627">MTRQLRKGMFFLLPFLCAALLTFALYGCDSGSNAGGNTDTPSGIGGGCDAGPGDGDSGPTDGGDSTSNIALTANASTSYVSPWETLDAVNSDANPSHSNDKSSGAYGNWYNPDSLQWVQYDWHHNHSISSVEVYWFDDNGGVLTPTTAYLEYFDGADWVRCGDVPRAKDAWNRLALNNIVTNRLRLFMRNATQSTGILEWRVWGVAADGDPTPPPDPNPPQPDAYRPITNQYVLHNVTTANALHKDSDHFRIYYGGNGLNGGRGNLADVPERNVDIALAHLEAAHRFFVDDWGFRSPGISVHANDGPYYKMNIYPTTTLNAGGVMLYDHRAGLSYIEVRGPQLAAPRVTVHEYGHCLTLTEYNWADQTRTGAWWETVANWVADTYLNSPYYEEVRQRFGLSAGGTIIDLNKVIGQSHLTICHNQNYYEAWPFLTYLTNNPDNYPGLGKMAVPDLFRHHRRNNETPLHVLERIASPVRVQTLLGRYWARMAYLDIDHPRAQQAFFSSRNRLNFANLDSVDNQTYRVKSTRQPMYGGANIIPLRVTGNGDIMVVVSNLGNGLQESNFTATVAIRANSGAVRYVELRNGVGQATVAAGEEASLVVVNTPNTLYLYDAFQSRAGSPENIGLDYQVRLAGAVPDH</sequence>
<dbReference type="EMBL" id="JALJRB010000015">
    <property type="protein sequence ID" value="MCJ8501623.1"/>
    <property type="molecule type" value="Genomic_DNA"/>
</dbReference>
<evidence type="ECO:0000256" key="2">
    <source>
        <dbReference type="SAM" id="SignalP"/>
    </source>
</evidence>
<dbReference type="InterPro" id="IPR008979">
    <property type="entry name" value="Galactose-bd-like_sf"/>
</dbReference>
<comment type="caution">
    <text evidence="3">The sequence shown here is derived from an EMBL/GenBank/DDBJ whole genome shotgun (WGS) entry which is preliminary data.</text>
</comment>
<name>A0AA41RAH1_9BACT</name>
<evidence type="ECO:0000256" key="1">
    <source>
        <dbReference type="SAM" id="MobiDB-lite"/>
    </source>
</evidence>
<dbReference type="RefSeq" id="WP_246909964.1">
    <property type="nucleotide sequence ID" value="NZ_JALJRB010000015.1"/>
</dbReference>
<dbReference type="PROSITE" id="PS51257">
    <property type="entry name" value="PROKAR_LIPOPROTEIN"/>
    <property type="match status" value="1"/>
</dbReference>
<organism evidence="3 4">
    <name type="scientific">Desulfatitalea alkaliphila</name>
    <dbReference type="NCBI Taxonomy" id="2929485"/>
    <lineage>
        <taxon>Bacteria</taxon>
        <taxon>Pseudomonadati</taxon>
        <taxon>Thermodesulfobacteriota</taxon>
        <taxon>Desulfobacteria</taxon>
        <taxon>Desulfobacterales</taxon>
        <taxon>Desulfosarcinaceae</taxon>
        <taxon>Desulfatitalea</taxon>
    </lineage>
</organism>
<dbReference type="SUPFAM" id="SSF49785">
    <property type="entry name" value="Galactose-binding domain-like"/>
    <property type="match status" value="1"/>
</dbReference>
<evidence type="ECO:0000313" key="4">
    <source>
        <dbReference type="Proteomes" id="UP001165427"/>
    </source>
</evidence>
<dbReference type="AlphaFoldDB" id="A0AA41RAH1"/>
<feature type="signal peptide" evidence="2">
    <location>
        <begin position="1"/>
        <end position="34"/>
    </location>
</feature>
<feature type="chain" id="PRO_5041246870" evidence="2">
    <location>
        <begin position="35"/>
        <end position="640"/>
    </location>
</feature>
<dbReference type="Proteomes" id="UP001165427">
    <property type="component" value="Unassembled WGS sequence"/>
</dbReference>
<proteinExistence type="predicted"/>
<dbReference type="InterPro" id="IPR045690">
    <property type="entry name" value="DUF6055"/>
</dbReference>
<keyword evidence="2" id="KW-0732">Signal</keyword>